<comment type="similarity">
    <text evidence="1">Belongs to the membrane fusion protein (MFP) (TC 8.A.1) family.</text>
</comment>
<organism evidence="4 5">
    <name type="scientific">Flavipsychrobacter stenotrophus</name>
    <dbReference type="NCBI Taxonomy" id="2077091"/>
    <lineage>
        <taxon>Bacteria</taxon>
        <taxon>Pseudomonadati</taxon>
        <taxon>Bacteroidota</taxon>
        <taxon>Chitinophagia</taxon>
        <taxon>Chitinophagales</taxon>
        <taxon>Chitinophagaceae</taxon>
        <taxon>Flavipsychrobacter</taxon>
    </lineage>
</organism>
<feature type="domain" description="CzcB-like barrel-sandwich hybrid" evidence="3">
    <location>
        <begin position="66"/>
        <end position="187"/>
    </location>
</feature>
<name>A0A2S7T107_9BACT</name>
<dbReference type="SUPFAM" id="SSF111369">
    <property type="entry name" value="HlyD-like secretion proteins"/>
    <property type="match status" value="1"/>
</dbReference>
<dbReference type="Gene3D" id="2.40.30.170">
    <property type="match status" value="1"/>
</dbReference>
<dbReference type="Gene3D" id="2.40.50.100">
    <property type="match status" value="1"/>
</dbReference>
<evidence type="ECO:0000313" key="5">
    <source>
        <dbReference type="Proteomes" id="UP000239872"/>
    </source>
</evidence>
<dbReference type="GO" id="GO:0015562">
    <property type="term" value="F:efflux transmembrane transporter activity"/>
    <property type="evidence" value="ECO:0007669"/>
    <property type="project" value="TreeGrafter"/>
</dbReference>
<dbReference type="Gene3D" id="2.40.420.20">
    <property type="match status" value="1"/>
</dbReference>
<dbReference type="GO" id="GO:1990281">
    <property type="term" value="C:efflux pump complex"/>
    <property type="evidence" value="ECO:0007669"/>
    <property type="project" value="TreeGrafter"/>
</dbReference>
<dbReference type="InterPro" id="IPR058647">
    <property type="entry name" value="BSH_CzcB-like"/>
</dbReference>
<gene>
    <name evidence="4" type="ORF">CJD36_003850</name>
</gene>
<keyword evidence="5" id="KW-1185">Reference proteome</keyword>
<dbReference type="PANTHER" id="PTHR30469">
    <property type="entry name" value="MULTIDRUG RESISTANCE PROTEIN MDTA"/>
    <property type="match status" value="1"/>
</dbReference>
<dbReference type="PANTHER" id="PTHR30469:SF15">
    <property type="entry name" value="HLYD FAMILY OF SECRETION PROTEINS"/>
    <property type="match status" value="1"/>
</dbReference>
<dbReference type="EMBL" id="PPSL01000001">
    <property type="protein sequence ID" value="PQJ12889.1"/>
    <property type="molecule type" value="Genomic_DNA"/>
</dbReference>
<accession>A0A2S7T107</accession>
<dbReference type="RefSeq" id="WP_105037773.1">
    <property type="nucleotide sequence ID" value="NZ_PPSL01000001.1"/>
</dbReference>
<dbReference type="Pfam" id="PF25967">
    <property type="entry name" value="RND-MFP_C"/>
    <property type="match status" value="1"/>
</dbReference>
<evidence type="ECO:0000256" key="1">
    <source>
        <dbReference type="ARBA" id="ARBA00009477"/>
    </source>
</evidence>
<dbReference type="AlphaFoldDB" id="A0A2S7T107"/>
<dbReference type="PROSITE" id="PS51257">
    <property type="entry name" value="PROKAR_LIPOPROTEIN"/>
    <property type="match status" value="1"/>
</dbReference>
<dbReference type="Proteomes" id="UP000239872">
    <property type="component" value="Unassembled WGS sequence"/>
</dbReference>
<dbReference type="Pfam" id="PF25973">
    <property type="entry name" value="BSH_CzcB"/>
    <property type="match status" value="1"/>
</dbReference>
<feature type="domain" description="Multidrug resistance protein MdtA-like C-terminal permuted SH3" evidence="2">
    <location>
        <begin position="284"/>
        <end position="339"/>
    </location>
</feature>
<evidence type="ECO:0000259" key="3">
    <source>
        <dbReference type="Pfam" id="PF25973"/>
    </source>
</evidence>
<sequence length="360" mass="38660">MQTIKTILVIAAIPFIMASCSTKKEAVKTADTDIIPVKVMNLAPTTGTASINVSGQFTTDDEAYLSFKTGGIINKIYVREGDAVQQGQLLATLNMAEINAQVEQAHIAYEKATRDYQRVMNLYKDSVATLEQTQNAKTGMDLAKQQVTSAEFNRTYSEIRAPRSGYVLHKMMNEGQLASTGNAVFQINGAKSGNWMLRAGVSDKEWSNINLNDKAEITISALNGKTYSGVVNRKAEGADPLTGAYAVDIKFSGDKPTNIAAGMFGKAVISPERKTTGTASSWAIPYDALLDGDGSNGYVFITNDNKTVQKIKVTVSSIEKDQVIISDGLQNATALIISGSAYLTEKSAIKVVGDAVVTNR</sequence>
<dbReference type="InterPro" id="IPR058627">
    <property type="entry name" value="MdtA-like_C"/>
</dbReference>
<dbReference type="NCBIfam" id="TIGR01730">
    <property type="entry name" value="RND_mfp"/>
    <property type="match status" value="1"/>
</dbReference>
<proteinExistence type="inferred from homology"/>
<evidence type="ECO:0000259" key="2">
    <source>
        <dbReference type="Pfam" id="PF25967"/>
    </source>
</evidence>
<dbReference type="OrthoDB" id="9798190at2"/>
<evidence type="ECO:0000313" key="4">
    <source>
        <dbReference type="EMBL" id="PQJ12889.1"/>
    </source>
</evidence>
<dbReference type="InterPro" id="IPR006143">
    <property type="entry name" value="RND_pump_MFP"/>
</dbReference>
<comment type="caution">
    <text evidence="4">The sequence shown here is derived from an EMBL/GenBank/DDBJ whole genome shotgun (WGS) entry which is preliminary data.</text>
</comment>
<reference evidence="4 5" key="1">
    <citation type="submission" date="2018-01" db="EMBL/GenBank/DDBJ databases">
        <title>A novel member of the phylum Bacteroidetes isolated from glacier ice.</title>
        <authorList>
            <person name="Liu Q."/>
            <person name="Xin Y.-H."/>
        </authorList>
    </citation>
    <scope>NUCLEOTIDE SEQUENCE [LARGE SCALE GENOMIC DNA]</scope>
    <source>
        <strain evidence="4 5">RB1R16</strain>
    </source>
</reference>
<protein>
    <submittedName>
        <fullName evidence="4">Efflux RND transporter periplasmic adaptor subunit</fullName>
    </submittedName>
</protein>